<sequence length="288" mass="31363">MESPRPEQLLAPAPAGPPSCSPVPTRLAEAPERAIWRRKRKAAEVEEVQLGASKCSRVALASTGHAEEGSLASLEFCNSSSRPVRMLWINYDGHEVPYTILQPGESKVYRTFAQHAWQARCLESARRMCINGSQAVVAAPAGAEQARAVITDPPLLGWHETTHAAFPQPFRQQAASLLLCWQRLASGSQVRHIIVQLAPSGLWQEGRAAAHPDIPPVQLHSRSGFRQLVRSTHKATGQALPPRSRLSVLEIMPRQAPPPPQAEQWPRSPLAALNRLMNGLFGPGAAAE</sequence>
<comment type="caution">
    <text evidence="3">The sequence shown here is derived from an EMBL/GenBank/DDBJ whole genome shotgun (WGS) entry which is preliminary data.</text>
</comment>
<evidence type="ECO:0000259" key="2">
    <source>
        <dbReference type="Pfam" id="PF01847"/>
    </source>
</evidence>
<dbReference type="EMBL" id="JADXDR010000015">
    <property type="protein sequence ID" value="KAI7845580.1"/>
    <property type="molecule type" value="Genomic_DNA"/>
</dbReference>
<dbReference type="Pfam" id="PF01847">
    <property type="entry name" value="VHL"/>
    <property type="match status" value="1"/>
</dbReference>
<proteinExistence type="predicted"/>
<protein>
    <recommendedName>
        <fullName evidence="2">von Hippel-Lindau disease tumour suppressor beta domain-containing protein</fullName>
    </recommendedName>
</protein>
<name>A0AAD5E084_9CHLO</name>
<dbReference type="Proteomes" id="UP001205105">
    <property type="component" value="Unassembled WGS sequence"/>
</dbReference>
<dbReference type="InterPro" id="IPR036208">
    <property type="entry name" value="VHL_sf"/>
</dbReference>
<evidence type="ECO:0000256" key="1">
    <source>
        <dbReference type="SAM" id="MobiDB-lite"/>
    </source>
</evidence>
<feature type="region of interest" description="Disordered" evidence="1">
    <location>
        <begin position="1"/>
        <end position="26"/>
    </location>
</feature>
<evidence type="ECO:0000313" key="4">
    <source>
        <dbReference type="Proteomes" id="UP001205105"/>
    </source>
</evidence>
<dbReference type="InterPro" id="IPR037140">
    <property type="entry name" value="VHL_beta_dom_sf"/>
</dbReference>
<feature type="domain" description="von Hippel-Lindau disease tumour suppressor beta" evidence="2">
    <location>
        <begin position="75"/>
        <end position="137"/>
    </location>
</feature>
<dbReference type="AlphaFoldDB" id="A0AAD5E084"/>
<keyword evidence="4" id="KW-1185">Reference proteome</keyword>
<dbReference type="Gene3D" id="2.60.40.780">
    <property type="entry name" value="von Hippel-Lindau disease tumour suppressor, beta domain"/>
    <property type="match status" value="1"/>
</dbReference>
<dbReference type="InterPro" id="IPR024053">
    <property type="entry name" value="VHL_beta_dom"/>
</dbReference>
<dbReference type="SUPFAM" id="SSF49468">
    <property type="entry name" value="VHL"/>
    <property type="match status" value="1"/>
</dbReference>
<organism evidence="3 4">
    <name type="scientific">Chlorella ohadii</name>
    <dbReference type="NCBI Taxonomy" id="2649997"/>
    <lineage>
        <taxon>Eukaryota</taxon>
        <taxon>Viridiplantae</taxon>
        <taxon>Chlorophyta</taxon>
        <taxon>core chlorophytes</taxon>
        <taxon>Trebouxiophyceae</taxon>
        <taxon>Chlorellales</taxon>
        <taxon>Chlorellaceae</taxon>
        <taxon>Chlorella clade</taxon>
        <taxon>Chlorella</taxon>
    </lineage>
</organism>
<reference evidence="3" key="1">
    <citation type="submission" date="2020-11" db="EMBL/GenBank/DDBJ databases">
        <title>Chlorella ohadii genome sequencing and assembly.</title>
        <authorList>
            <person name="Murik O."/>
            <person name="Treves H."/>
            <person name="Kedem I."/>
            <person name="Shotland Y."/>
            <person name="Kaplan A."/>
        </authorList>
    </citation>
    <scope>NUCLEOTIDE SEQUENCE</scope>
    <source>
        <strain evidence="3">1</strain>
    </source>
</reference>
<gene>
    <name evidence="3" type="ORF">COHA_000868</name>
</gene>
<evidence type="ECO:0000313" key="3">
    <source>
        <dbReference type="EMBL" id="KAI7845580.1"/>
    </source>
</evidence>
<accession>A0AAD5E084</accession>